<dbReference type="InterPro" id="IPR016163">
    <property type="entry name" value="Ald_DH_C"/>
</dbReference>
<organism evidence="6 7">
    <name type="scientific">Pseudomonas veronii 1YdBTEX2</name>
    <dbReference type="NCBI Taxonomy" id="1295141"/>
    <lineage>
        <taxon>Bacteria</taxon>
        <taxon>Pseudomonadati</taxon>
        <taxon>Pseudomonadota</taxon>
        <taxon>Gammaproteobacteria</taxon>
        <taxon>Pseudomonadales</taxon>
        <taxon>Pseudomonadaceae</taxon>
        <taxon>Pseudomonas</taxon>
    </lineage>
</organism>
<evidence type="ECO:0000256" key="3">
    <source>
        <dbReference type="PROSITE-ProRule" id="PRU10007"/>
    </source>
</evidence>
<feature type="domain" description="Aldehyde dehydrogenase" evidence="5">
    <location>
        <begin position="28"/>
        <end position="491"/>
    </location>
</feature>
<dbReference type="InterPro" id="IPR015590">
    <property type="entry name" value="Aldehyde_DH_dom"/>
</dbReference>
<evidence type="ECO:0000256" key="4">
    <source>
        <dbReference type="RuleBase" id="RU003345"/>
    </source>
</evidence>
<protein>
    <submittedName>
        <fullName evidence="6">Phenylacetaldehyde dehydrogenase</fullName>
        <ecNumber evidence="6">1.2.1.39</ecNumber>
    </submittedName>
</protein>
<dbReference type="PANTHER" id="PTHR11699">
    <property type="entry name" value="ALDEHYDE DEHYDROGENASE-RELATED"/>
    <property type="match status" value="1"/>
</dbReference>
<proteinExistence type="inferred from homology"/>
<accession>A0A1D3K0U4</accession>
<dbReference type="SUPFAM" id="SSF53720">
    <property type="entry name" value="ALDH-like"/>
    <property type="match status" value="1"/>
</dbReference>
<evidence type="ECO:0000256" key="2">
    <source>
        <dbReference type="ARBA" id="ARBA00023002"/>
    </source>
</evidence>
<dbReference type="InterPro" id="IPR029510">
    <property type="entry name" value="Ald_DH_CS_GLU"/>
</dbReference>
<dbReference type="InterPro" id="IPR016161">
    <property type="entry name" value="Ald_DH/histidinol_DH"/>
</dbReference>
<evidence type="ECO:0000256" key="1">
    <source>
        <dbReference type="ARBA" id="ARBA00009986"/>
    </source>
</evidence>
<dbReference type="PROSITE" id="PS00070">
    <property type="entry name" value="ALDEHYDE_DEHYDR_CYS"/>
    <property type="match status" value="1"/>
</dbReference>
<dbReference type="Pfam" id="PF00171">
    <property type="entry name" value="Aldedh"/>
    <property type="match status" value="1"/>
</dbReference>
<evidence type="ECO:0000259" key="5">
    <source>
        <dbReference type="Pfam" id="PF00171"/>
    </source>
</evidence>
<feature type="active site" evidence="3">
    <location>
        <position position="269"/>
    </location>
</feature>
<comment type="similarity">
    <text evidence="1 4">Belongs to the aldehyde dehydrogenase family.</text>
</comment>
<gene>
    <name evidence="6" type="primary">feaB</name>
    <name evidence="6" type="ORF">PVE_R1G4068</name>
</gene>
<reference evidence="7" key="1">
    <citation type="submission" date="2016-07" db="EMBL/GenBank/DDBJ databases">
        <authorList>
            <person name="Florea S."/>
            <person name="Webb J.S."/>
            <person name="Jaromczyk J."/>
            <person name="Schardl C.L."/>
        </authorList>
    </citation>
    <scope>NUCLEOTIDE SEQUENCE [LARGE SCALE GENOMIC DNA]</scope>
    <source>
        <strain evidence="7">1YdBTEX2</strain>
    </source>
</reference>
<dbReference type="Proteomes" id="UP000245431">
    <property type="component" value="Chromosome PVE_r1"/>
</dbReference>
<dbReference type="EMBL" id="LT599583">
    <property type="protein sequence ID" value="SBW81950.1"/>
    <property type="molecule type" value="Genomic_DNA"/>
</dbReference>
<dbReference type="PROSITE" id="PS00687">
    <property type="entry name" value="ALDEHYDE_DEHYDR_GLU"/>
    <property type="match status" value="1"/>
</dbReference>
<evidence type="ECO:0000313" key="6">
    <source>
        <dbReference type="EMBL" id="SBW81950.1"/>
    </source>
</evidence>
<dbReference type="Gene3D" id="3.40.605.10">
    <property type="entry name" value="Aldehyde Dehydrogenase, Chain A, domain 1"/>
    <property type="match status" value="1"/>
</dbReference>
<dbReference type="InterPro" id="IPR016160">
    <property type="entry name" value="Ald_DH_CS_CYS"/>
</dbReference>
<dbReference type="EC" id="1.2.1.39" evidence="6"/>
<dbReference type="Gene3D" id="3.40.309.10">
    <property type="entry name" value="Aldehyde Dehydrogenase, Chain A, domain 2"/>
    <property type="match status" value="1"/>
</dbReference>
<name>A0A1D3K0U4_PSEVE</name>
<dbReference type="FunFam" id="3.40.605.10:FF:000007">
    <property type="entry name" value="NAD/NADP-dependent betaine aldehyde dehydrogenase"/>
    <property type="match status" value="1"/>
</dbReference>
<sequence>MSDIQLLPQVQAFLQRQHAHFVDGAYRSSASDKRISIINPANGEAIAQVTAADAADIEAAVSAAHCAFKGSWAKTLPYQRGVILNRLADLLEANSEELAQLETLCSGKSIHLSRMFEVGQSAVFLRYYAGWATKINGETMSPSFPSMAGEQYTAFTRREPVGVVAGIVPWNFSVMIGVWKIAAALVTGCTLVLKPSEFTPLTLLRLAELAMDAGVPAGVLNIVNGTGEVGAQLVNHPQVAKVSFTGSVPTGLKVGQAAMAANLTRVTLELGGKNAAALLPDVDLDAAIGGLIQTGYVHQGQVCAAPERLYVPRSRLDETLEKFSAALKGMSIGSPLDESVQFGPLANKPQFDKMVQFFELARQESRIVCGGNAIARPGYFVEPTLVLAGNAKDRILHEETFGPLMCVLPYDDVEELPGLMNDSPFGLTASIWTNDLSRALRLIPQIEAGTVYINMHTFLDPSVPFGGIKASGTGREFGSAFIDDYTELKSVMIRY</sequence>
<dbReference type="GO" id="GO:0008957">
    <property type="term" value="F:phenylacetaldehyde dehydrogenase (NAD+) activity"/>
    <property type="evidence" value="ECO:0007669"/>
    <property type="project" value="UniProtKB-EC"/>
</dbReference>
<dbReference type="InterPro" id="IPR016162">
    <property type="entry name" value="Ald_DH_N"/>
</dbReference>
<dbReference type="AlphaFoldDB" id="A0A1D3K0U4"/>
<keyword evidence="2 4" id="KW-0560">Oxidoreductase</keyword>
<evidence type="ECO:0000313" key="7">
    <source>
        <dbReference type="Proteomes" id="UP000245431"/>
    </source>
</evidence>
<dbReference type="RefSeq" id="WP_017846852.1">
    <property type="nucleotide sequence ID" value="NZ_AOUH01000018.1"/>
</dbReference>